<evidence type="ECO:0000313" key="14">
    <source>
        <dbReference type="Proteomes" id="UP000636800"/>
    </source>
</evidence>
<dbReference type="EMBL" id="JADCNL010000001">
    <property type="protein sequence ID" value="KAG0496205.1"/>
    <property type="molecule type" value="Genomic_DNA"/>
</dbReference>
<dbReference type="InterPro" id="IPR027370">
    <property type="entry name" value="Znf-RING_euk"/>
</dbReference>
<feature type="domain" description="RING-type" evidence="12">
    <location>
        <begin position="37"/>
        <end position="78"/>
    </location>
</feature>
<comment type="function">
    <text evidence="11">E3 ubiquitin-protein ligase.</text>
</comment>
<dbReference type="CDD" id="cd16745">
    <property type="entry name" value="RING-HC_AtRMA-like"/>
    <property type="match status" value="1"/>
</dbReference>
<dbReference type="PROSITE" id="PS50089">
    <property type="entry name" value="ZF_RING_2"/>
    <property type="match status" value="1"/>
</dbReference>
<sequence>MPYMEEGFEGSASREPSYSSCHGGSSSCINDAGSFECNICFDLAQDPIVTLCGHLYCWRCLYQWLHGHAHSSECPVCKAIVEEDKLVPIYGRGKASADPRKADPGFSIPNRPAGQRPQPLDMSQFANAIPWFMGGIPLIGATLGNYTFSAAIGGLIPLLGFQVHGFPDATAYGPAATGFPHGFHPHGFHGGRAHNYDRHAPQEQQSDVYLKVLLLIVGVLVVASLVWF</sequence>
<accession>A0A835RPQ7</accession>
<comment type="catalytic activity">
    <reaction evidence="1 11">
        <text>S-ubiquitinyl-[E2 ubiquitin-conjugating enzyme]-L-cysteine + [acceptor protein]-L-lysine = [E2 ubiquitin-conjugating enzyme]-L-cysteine + N(6)-ubiquitinyl-[acceptor protein]-L-lysine.</text>
        <dbReference type="EC" id="2.3.2.27"/>
    </reaction>
</comment>
<dbReference type="OrthoDB" id="275301at2759"/>
<evidence type="ECO:0000256" key="2">
    <source>
        <dbReference type="ARBA" id="ARBA00004308"/>
    </source>
</evidence>
<dbReference type="GO" id="GO:0016567">
    <property type="term" value="P:protein ubiquitination"/>
    <property type="evidence" value="ECO:0007669"/>
    <property type="project" value="UniProtKB-UniPathway"/>
</dbReference>
<keyword evidence="5 11" id="KW-0479">Metal-binding</keyword>
<comment type="subcellular location">
    <subcellularLocation>
        <location evidence="2">Endomembrane system</location>
    </subcellularLocation>
    <subcellularLocation>
        <location evidence="11">Endoplasmic reticulum membrane</location>
        <topology evidence="11">Single-pass type IV membrane protein</topology>
    </subcellularLocation>
</comment>
<evidence type="ECO:0000256" key="1">
    <source>
        <dbReference type="ARBA" id="ARBA00000900"/>
    </source>
</evidence>
<keyword evidence="4 11" id="KW-0808">Transferase</keyword>
<evidence type="ECO:0000256" key="10">
    <source>
        <dbReference type="PROSITE-ProRule" id="PRU00175"/>
    </source>
</evidence>
<evidence type="ECO:0000256" key="3">
    <source>
        <dbReference type="ARBA" id="ARBA00004906"/>
    </source>
</evidence>
<evidence type="ECO:0000313" key="13">
    <source>
        <dbReference type="EMBL" id="KAG0496205.1"/>
    </source>
</evidence>
<dbReference type="Pfam" id="PF13445">
    <property type="entry name" value="zf-RING_UBOX"/>
    <property type="match status" value="1"/>
</dbReference>
<reference evidence="13 14" key="1">
    <citation type="journal article" date="2020" name="Nat. Food">
        <title>A phased Vanilla planifolia genome enables genetic improvement of flavour and production.</title>
        <authorList>
            <person name="Hasing T."/>
            <person name="Tang H."/>
            <person name="Brym M."/>
            <person name="Khazi F."/>
            <person name="Huang T."/>
            <person name="Chambers A.H."/>
        </authorList>
    </citation>
    <scope>NUCLEOTIDE SEQUENCE [LARGE SCALE GENOMIC DNA]</scope>
    <source>
        <tissue evidence="13">Leaf</tissue>
    </source>
</reference>
<protein>
    <recommendedName>
        <fullName evidence="11">E3 ubiquitin-protein ligase RMA</fullName>
        <ecNumber evidence="11">2.3.2.27</ecNumber>
    </recommendedName>
    <alternativeName>
        <fullName evidence="11">Protein RING membrane-anchor</fullName>
    </alternativeName>
    <alternativeName>
        <fullName evidence="11">RING-type E3 ubiquitin transferase RMA</fullName>
    </alternativeName>
</protein>
<evidence type="ECO:0000256" key="11">
    <source>
        <dbReference type="RuleBase" id="RU369090"/>
    </source>
</evidence>
<dbReference type="InterPro" id="IPR045103">
    <property type="entry name" value="RNF5/RNF185-like"/>
</dbReference>
<proteinExistence type="predicted"/>
<evidence type="ECO:0000256" key="6">
    <source>
        <dbReference type="ARBA" id="ARBA00022771"/>
    </source>
</evidence>
<name>A0A835RPQ7_VANPL</name>
<dbReference type="GO" id="GO:0006511">
    <property type="term" value="P:ubiquitin-dependent protein catabolic process"/>
    <property type="evidence" value="ECO:0007669"/>
    <property type="project" value="UniProtKB-UniRule"/>
</dbReference>
<keyword evidence="9 11" id="KW-0472">Membrane</keyword>
<gene>
    <name evidence="13" type="ORF">HPP92_000896</name>
</gene>
<keyword evidence="6 10" id="KW-0863">Zinc-finger</keyword>
<evidence type="ECO:0000256" key="5">
    <source>
        <dbReference type="ARBA" id="ARBA00022723"/>
    </source>
</evidence>
<dbReference type="EC" id="2.3.2.27" evidence="11"/>
<dbReference type="GO" id="GO:0061630">
    <property type="term" value="F:ubiquitin protein ligase activity"/>
    <property type="evidence" value="ECO:0007669"/>
    <property type="project" value="UniProtKB-UniRule"/>
</dbReference>
<keyword evidence="8 11" id="KW-0862">Zinc</keyword>
<dbReference type="GO" id="GO:0008270">
    <property type="term" value="F:zinc ion binding"/>
    <property type="evidence" value="ECO:0007669"/>
    <property type="project" value="UniProtKB-KW"/>
</dbReference>
<dbReference type="SMART" id="SM00184">
    <property type="entry name" value="RING"/>
    <property type="match status" value="1"/>
</dbReference>
<evidence type="ECO:0000256" key="8">
    <source>
        <dbReference type="ARBA" id="ARBA00022833"/>
    </source>
</evidence>
<comment type="domain">
    <text evidence="11">The RING-type zinc finger domain is responsible for E3 ligase activity.</text>
</comment>
<dbReference type="InterPro" id="IPR001841">
    <property type="entry name" value="Znf_RING"/>
</dbReference>
<evidence type="ECO:0000256" key="7">
    <source>
        <dbReference type="ARBA" id="ARBA00022786"/>
    </source>
</evidence>
<dbReference type="GO" id="GO:0005789">
    <property type="term" value="C:endoplasmic reticulum membrane"/>
    <property type="evidence" value="ECO:0007669"/>
    <property type="project" value="UniProtKB-SubCell"/>
</dbReference>
<evidence type="ECO:0000256" key="9">
    <source>
        <dbReference type="ARBA" id="ARBA00023136"/>
    </source>
</evidence>
<evidence type="ECO:0000256" key="4">
    <source>
        <dbReference type="ARBA" id="ARBA00022679"/>
    </source>
</evidence>
<feature type="transmembrane region" description="Helical" evidence="11">
    <location>
        <begin position="208"/>
        <end position="227"/>
    </location>
</feature>
<dbReference type="PROSITE" id="PS00518">
    <property type="entry name" value="ZF_RING_1"/>
    <property type="match status" value="1"/>
</dbReference>
<comment type="caution">
    <text evidence="13">The sequence shown here is derived from an EMBL/GenBank/DDBJ whole genome shotgun (WGS) entry which is preliminary data.</text>
</comment>
<dbReference type="Gene3D" id="3.30.40.10">
    <property type="entry name" value="Zinc/RING finger domain, C3HC4 (zinc finger)"/>
    <property type="match status" value="1"/>
</dbReference>
<dbReference type="InterPro" id="IPR013083">
    <property type="entry name" value="Znf_RING/FYVE/PHD"/>
</dbReference>
<keyword evidence="7 11" id="KW-0833">Ubl conjugation pathway</keyword>
<evidence type="ECO:0000259" key="12">
    <source>
        <dbReference type="PROSITE" id="PS50089"/>
    </source>
</evidence>
<dbReference type="PANTHER" id="PTHR12313">
    <property type="entry name" value="E3 UBIQUITIN-PROTEIN LIGASE RNF5-RELATED"/>
    <property type="match status" value="1"/>
</dbReference>
<keyword evidence="11" id="KW-0256">Endoplasmic reticulum</keyword>
<keyword evidence="11" id="KW-0812">Transmembrane</keyword>
<keyword evidence="14" id="KW-1185">Reference proteome</keyword>
<keyword evidence="11" id="KW-1133">Transmembrane helix</keyword>
<dbReference type="SUPFAM" id="SSF57850">
    <property type="entry name" value="RING/U-box"/>
    <property type="match status" value="1"/>
</dbReference>
<organism evidence="13 14">
    <name type="scientific">Vanilla planifolia</name>
    <name type="common">Vanilla</name>
    <dbReference type="NCBI Taxonomy" id="51239"/>
    <lineage>
        <taxon>Eukaryota</taxon>
        <taxon>Viridiplantae</taxon>
        <taxon>Streptophyta</taxon>
        <taxon>Embryophyta</taxon>
        <taxon>Tracheophyta</taxon>
        <taxon>Spermatophyta</taxon>
        <taxon>Magnoliopsida</taxon>
        <taxon>Liliopsida</taxon>
        <taxon>Asparagales</taxon>
        <taxon>Orchidaceae</taxon>
        <taxon>Vanilloideae</taxon>
        <taxon>Vanilleae</taxon>
        <taxon>Vanilla</taxon>
    </lineage>
</organism>
<dbReference type="InterPro" id="IPR017907">
    <property type="entry name" value="Znf_RING_CS"/>
</dbReference>
<dbReference type="AlphaFoldDB" id="A0A835RPQ7"/>
<dbReference type="Proteomes" id="UP000636800">
    <property type="component" value="Chromosome 1"/>
</dbReference>
<comment type="pathway">
    <text evidence="3 11">Protein modification; protein ubiquitination.</text>
</comment>
<dbReference type="UniPathway" id="UPA00143"/>